<evidence type="ECO:0000313" key="1">
    <source>
        <dbReference type="EMBL" id="SFA53672.1"/>
    </source>
</evidence>
<gene>
    <name evidence="1" type="ORF">SAMN05216169_103712</name>
</gene>
<evidence type="ECO:0000313" key="2">
    <source>
        <dbReference type="Proteomes" id="UP000198979"/>
    </source>
</evidence>
<dbReference type="Proteomes" id="UP000198979">
    <property type="component" value="Unassembled WGS sequence"/>
</dbReference>
<sequence length="161" mass="18980">MVERMEEYIIMEETAALVPQYDEYGRLGTIVYELYNTYKVEQSPKQIMEQSCRYYGSTYEGKVHAAKHILGIRQMVPISVCEALRLYFFPTCSPDSDRCIWIAPSHIKMIQPYEKKKTKVILKNKQELIVDIQKGTFEGKMYKTAMLIFILQQRIVNNYEK</sequence>
<dbReference type="EMBL" id="FOJQ01000037">
    <property type="protein sequence ID" value="SFA53672.1"/>
    <property type="molecule type" value="Genomic_DNA"/>
</dbReference>
<organism evidence="1 2">
    <name type="scientific">Anoxybacillus pushchinoensis</name>
    <dbReference type="NCBI Taxonomy" id="150248"/>
    <lineage>
        <taxon>Bacteria</taxon>
        <taxon>Bacillati</taxon>
        <taxon>Bacillota</taxon>
        <taxon>Bacilli</taxon>
        <taxon>Bacillales</taxon>
        <taxon>Anoxybacillaceae</taxon>
        <taxon>Anoxybacillus</taxon>
    </lineage>
</organism>
<proteinExistence type="predicted"/>
<dbReference type="Pfam" id="PF06338">
    <property type="entry name" value="ComK"/>
    <property type="match status" value="1"/>
</dbReference>
<name>A0A1I0TPK7_9BACL</name>
<protein>
    <submittedName>
        <fullName evidence="1">Competence protein ComK</fullName>
    </submittedName>
</protein>
<reference evidence="2" key="1">
    <citation type="submission" date="2016-10" db="EMBL/GenBank/DDBJ databases">
        <authorList>
            <person name="Varghese N."/>
            <person name="Submissions S."/>
        </authorList>
    </citation>
    <scope>NUCLEOTIDE SEQUENCE [LARGE SCALE GENOMIC DNA]</scope>
    <source>
        <strain evidence="2">K1</strain>
    </source>
</reference>
<accession>A0A1I0TPK7</accession>
<keyword evidence="2" id="KW-1185">Reference proteome</keyword>
<dbReference type="GO" id="GO:0030420">
    <property type="term" value="P:establishment of competence for transformation"/>
    <property type="evidence" value="ECO:0007669"/>
    <property type="project" value="InterPro"/>
</dbReference>
<dbReference type="AlphaFoldDB" id="A0A1I0TPK7"/>
<dbReference type="InterPro" id="IPR010461">
    <property type="entry name" value="ComK"/>
</dbReference>
<dbReference type="STRING" id="150248.SAMN05216169_103712"/>